<dbReference type="Pfam" id="PF12969">
    <property type="entry name" value="DUF3857"/>
    <property type="match status" value="1"/>
</dbReference>
<organism evidence="3 4">
    <name type="scientific">Alteraurantiacibacter lauratis</name>
    <dbReference type="NCBI Taxonomy" id="2054627"/>
    <lineage>
        <taxon>Bacteria</taxon>
        <taxon>Pseudomonadati</taxon>
        <taxon>Pseudomonadota</taxon>
        <taxon>Alphaproteobacteria</taxon>
        <taxon>Sphingomonadales</taxon>
        <taxon>Erythrobacteraceae</taxon>
        <taxon>Alteraurantiacibacter</taxon>
    </lineage>
</organism>
<comment type="caution">
    <text evidence="3">The sequence shown here is derived from an EMBL/GenBank/DDBJ whole genome shotgun (WGS) entry which is preliminary data.</text>
</comment>
<keyword evidence="4" id="KW-1185">Reference proteome</keyword>
<dbReference type="RefSeq" id="WP_336918721.1">
    <property type="nucleotide sequence ID" value="NZ_JBANRN010000006.1"/>
</dbReference>
<feature type="signal peptide" evidence="1">
    <location>
        <begin position="1"/>
        <end position="26"/>
    </location>
</feature>
<dbReference type="Proteomes" id="UP001595378">
    <property type="component" value="Unassembled WGS sequence"/>
</dbReference>
<dbReference type="Gene3D" id="2.60.40.3140">
    <property type="match status" value="1"/>
</dbReference>
<dbReference type="SUPFAM" id="SSF54001">
    <property type="entry name" value="Cysteine proteinases"/>
    <property type="match status" value="1"/>
</dbReference>
<accession>A0ABV7EIV7</accession>
<evidence type="ECO:0000313" key="3">
    <source>
        <dbReference type="EMBL" id="MFC3101803.1"/>
    </source>
</evidence>
<reference evidence="4" key="1">
    <citation type="journal article" date="2019" name="Int. J. Syst. Evol. Microbiol.">
        <title>The Global Catalogue of Microorganisms (GCM) 10K type strain sequencing project: providing services to taxonomists for standard genome sequencing and annotation.</title>
        <authorList>
            <consortium name="The Broad Institute Genomics Platform"/>
            <consortium name="The Broad Institute Genome Sequencing Center for Infectious Disease"/>
            <person name="Wu L."/>
            <person name="Ma J."/>
        </authorList>
    </citation>
    <scope>NUCLEOTIDE SEQUENCE [LARGE SCALE GENOMIC DNA]</scope>
    <source>
        <strain evidence="4">KCTC 52606</strain>
    </source>
</reference>
<evidence type="ECO:0000256" key="1">
    <source>
        <dbReference type="SAM" id="SignalP"/>
    </source>
</evidence>
<dbReference type="InterPro" id="IPR024618">
    <property type="entry name" value="DUF3857"/>
</dbReference>
<sequence>MTGQGDDMRPAAIALIMCGVCAPAMAAQEVTYGPAPAWLMPALAPVAPDRRQGAIAVLARDVQIRLDAEGQHMHEATEYLVQTAEGLGVGNLQVVWNPAAVGPTVHAVQIIRDGEVIDVLAQERFRIFQREGGLEQAFLDGLLTASLQVPGLRVGDRLRFDLTSHVKDPTFGDQPFGLIAMPTVPSAGSYRSALIWDDGHAPRWMATTDIAGQVQQDGAGIVLRLDQPGQYSPPDGAPMRFMPARMIEYSAFADWQDVSARVYPLFAERAVLPEGSELAGDAERIMRNYATEGERARAALRLMQDQVRYVFVGLDGGNYTPASVADTWERRYGDCKAKTVMLMALLHAMGISAEAVLVNQSAGASDLLAHFLPSPGQFDHVLVRADVDGRQVWLDGTRHGDTRLFEVPPDGIRQFLPLRAAGADLETLPYQPPAEPLNITLREYDATAGIDELSRLRLRQIFRGAEALQMRAGLEALPPDMLDQVLRRVASSEAQWQELEQVDWSFDEDRAALVVTSEGLDDLEWEEADDYAITRFAIPMAGLNPPARRQRPPQQDRTLPYANAPLAFTCYVTTVRLPATSGRQSWTHSADAMNVEIGGVAFWRMADLTGGEVRTVMSRRTMHDEITASEADAANAAIPGFDNSRSFASLRRNPQSESQRQIAAPGITRVPAAGEVDWLADASACRAP</sequence>
<name>A0ABV7EIV7_9SPHN</name>
<feature type="chain" id="PRO_5046948937" evidence="1">
    <location>
        <begin position="27"/>
        <end position="688"/>
    </location>
</feature>
<dbReference type="InterPro" id="IPR038765">
    <property type="entry name" value="Papain-like_cys_pep_sf"/>
</dbReference>
<protein>
    <submittedName>
        <fullName evidence="3">DUF3857 domain-containing transglutaminase family protein</fullName>
    </submittedName>
</protein>
<feature type="domain" description="DUF3857" evidence="2">
    <location>
        <begin position="75"/>
        <end position="199"/>
    </location>
</feature>
<evidence type="ECO:0000313" key="4">
    <source>
        <dbReference type="Proteomes" id="UP001595378"/>
    </source>
</evidence>
<evidence type="ECO:0000259" key="2">
    <source>
        <dbReference type="Pfam" id="PF12969"/>
    </source>
</evidence>
<proteinExistence type="predicted"/>
<keyword evidence="1" id="KW-0732">Signal</keyword>
<dbReference type="Gene3D" id="3.10.620.30">
    <property type="match status" value="1"/>
</dbReference>
<dbReference type="EMBL" id="JBHRSU010000035">
    <property type="protein sequence ID" value="MFC3101803.1"/>
    <property type="molecule type" value="Genomic_DNA"/>
</dbReference>
<gene>
    <name evidence="3" type="ORF">ACFODK_12975</name>
</gene>